<comment type="caution">
    <text evidence="2">The sequence shown here is derived from an EMBL/GenBank/DDBJ whole genome shotgun (WGS) entry which is preliminary data.</text>
</comment>
<evidence type="ECO:0000256" key="1">
    <source>
        <dbReference type="SAM" id="MobiDB-lite"/>
    </source>
</evidence>
<dbReference type="EMBL" id="JAAARO010000008">
    <property type="protein sequence ID" value="KAF5744400.1"/>
    <property type="molecule type" value="Genomic_DNA"/>
</dbReference>
<dbReference type="InterPro" id="IPR018790">
    <property type="entry name" value="DUF2358"/>
</dbReference>
<organism evidence="2 3">
    <name type="scientific">Tripterygium wilfordii</name>
    <name type="common">Thunder God vine</name>
    <dbReference type="NCBI Taxonomy" id="458696"/>
    <lineage>
        <taxon>Eukaryota</taxon>
        <taxon>Viridiplantae</taxon>
        <taxon>Streptophyta</taxon>
        <taxon>Embryophyta</taxon>
        <taxon>Tracheophyta</taxon>
        <taxon>Spermatophyta</taxon>
        <taxon>Magnoliopsida</taxon>
        <taxon>eudicotyledons</taxon>
        <taxon>Gunneridae</taxon>
        <taxon>Pentapetalae</taxon>
        <taxon>rosids</taxon>
        <taxon>fabids</taxon>
        <taxon>Celastrales</taxon>
        <taxon>Celastraceae</taxon>
        <taxon>Tripterygium</taxon>
    </lineage>
</organism>
<dbReference type="Pfam" id="PF10184">
    <property type="entry name" value="DUF2358"/>
    <property type="match status" value="1"/>
</dbReference>
<evidence type="ECO:0000313" key="2">
    <source>
        <dbReference type="EMBL" id="KAF5744400.1"/>
    </source>
</evidence>
<sequence length="92" mass="10523">MVRWIVHGIPRVPWESRGRFDGTFEYKLDRNGKIFEHRVDNIAVNSPPKFRVLAVDVPIQSMGCPSTPQPTFFEISSESKSKSKSSWRNDSG</sequence>
<reference evidence="2 3" key="1">
    <citation type="journal article" date="2020" name="Nat. Commun.">
        <title>Genome of Tripterygium wilfordii and identification of cytochrome P450 involved in triptolide biosynthesis.</title>
        <authorList>
            <person name="Tu L."/>
            <person name="Su P."/>
            <person name="Zhang Z."/>
            <person name="Gao L."/>
            <person name="Wang J."/>
            <person name="Hu T."/>
            <person name="Zhou J."/>
            <person name="Zhang Y."/>
            <person name="Zhao Y."/>
            <person name="Liu Y."/>
            <person name="Song Y."/>
            <person name="Tong Y."/>
            <person name="Lu Y."/>
            <person name="Yang J."/>
            <person name="Xu C."/>
            <person name="Jia M."/>
            <person name="Peters R.J."/>
            <person name="Huang L."/>
            <person name="Gao W."/>
        </authorList>
    </citation>
    <scope>NUCLEOTIDE SEQUENCE [LARGE SCALE GENOMIC DNA]</scope>
    <source>
        <strain evidence="3">cv. XIE 37</strain>
        <tissue evidence="2">Leaf</tissue>
    </source>
</reference>
<evidence type="ECO:0000313" key="3">
    <source>
        <dbReference type="Proteomes" id="UP000593562"/>
    </source>
</evidence>
<accession>A0A7J7DDG1</accession>
<proteinExistence type="predicted"/>
<dbReference type="PANTHER" id="PTHR31094:SF2">
    <property type="entry name" value="RIKEN CDNA 2310061I04 GENE"/>
    <property type="match status" value="1"/>
</dbReference>
<dbReference type="PANTHER" id="PTHR31094">
    <property type="entry name" value="RIKEN CDNA 2310061I04 GENE"/>
    <property type="match status" value="1"/>
</dbReference>
<dbReference type="Proteomes" id="UP000593562">
    <property type="component" value="Unassembled WGS sequence"/>
</dbReference>
<name>A0A7J7DDG1_TRIWF</name>
<keyword evidence="3" id="KW-1185">Reference proteome</keyword>
<dbReference type="AlphaFoldDB" id="A0A7J7DDG1"/>
<feature type="region of interest" description="Disordered" evidence="1">
    <location>
        <begin position="68"/>
        <end position="92"/>
    </location>
</feature>
<protein>
    <submittedName>
        <fullName evidence="2">Uncharacterized protein</fullName>
    </submittedName>
</protein>
<dbReference type="InParanoid" id="A0A7J7DDG1"/>
<gene>
    <name evidence="2" type="ORF">HS088_TW08G01005</name>
</gene>